<reference evidence="1 2" key="1">
    <citation type="submission" date="2019-07" db="EMBL/GenBank/DDBJ databases">
        <title>Draft genome sequences of 15 bacterial species constituting the stable defined intestinal microbiota of the GM15 gnotobiotic mouse model.</title>
        <authorList>
            <person name="Elie C."/>
            <person name="Mathieu A."/>
            <person name="Saliou A."/>
            <person name="Darnaud M."/>
            <person name="Leulier F."/>
            <person name="Tamellini A."/>
        </authorList>
    </citation>
    <scope>NUCLEOTIDE SEQUENCE [LARGE SCALE GENOMIC DNA]</scope>
    <source>
        <strain evidence="2">ASF 502</strain>
    </source>
</reference>
<evidence type="ECO:0008006" key="3">
    <source>
        <dbReference type="Google" id="ProtNLM"/>
    </source>
</evidence>
<evidence type="ECO:0000313" key="2">
    <source>
        <dbReference type="Proteomes" id="UP000474104"/>
    </source>
</evidence>
<gene>
    <name evidence="1" type="ORF">FMM80_05405</name>
</gene>
<dbReference type="Pfam" id="PF08780">
    <property type="entry name" value="NTase_sub_bind"/>
    <property type="match status" value="1"/>
</dbReference>
<dbReference type="InterPro" id="IPR010235">
    <property type="entry name" value="HepT"/>
</dbReference>
<name>A0A9X5C5L8_9FIRM</name>
<dbReference type="OrthoDB" id="9810452at2"/>
<dbReference type="Proteomes" id="UP000474104">
    <property type="component" value="Unassembled WGS sequence"/>
</dbReference>
<sequence length="197" mass="23247">MKKYEQLKRLYGTITGYMKPYDFSDTMISGLTADFDRLFELSWKTLKEYMQNDLMMLEAKTGSPREIIKLAYREKLIDDEEVWIGILKDRNDDAHHYKNSAAILYMGRIMDQYMEVIKKLIDRLKEWIPAEMLPDSKIPDSFAETVQNSGMSLYAFVQKVKAENGFAREEDIFLHWDRIKEKYAKAESGRMPEKTEP</sequence>
<dbReference type="Gene3D" id="1.20.120.330">
    <property type="entry name" value="Nucleotidyltransferases domain 2"/>
    <property type="match status" value="1"/>
</dbReference>
<dbReference type="AlphaFoldDB" id="A0A9X5C5L8"/>
<protein>
    <recommendedName>
        <fullName evidence="3">HI0074 family nucleotidyltransferase substrate binding protein</fullName>
    </recommendedName>
</protein>
<evidence type="ECO:0000313" key="1">
    <source>
        <dbReference type="EMBL" id="NDO68177.1"/>
    </source>
</evidence>
<dbReference type="EMBL" id="VIRB01000036">
    <property type="protein sequence ID" value="NDO68177.1"/>
    <property type="molecule type" value="Genomic_DNA"/>
</dbReference>
<dbReference type="NCBIfam" id="TIGR01987">
    <property type="entry name" value="HI0074"/>
    <property type="match status" value="1"/>
</dbReference>
<dbReference type="RefSeq" id="WP_004070341.1">
    <property type="nucleotide sequence ID" value="NZ_CASCYM010000036.1"/>
</dbReference>
<organism evidence="1 2">
    <name type="scientific">Schaedlerella arabinosiphila</name>
    <dbReference type="NCBI Taxonomy" id="2044587"/>
    <lineage>
        <taxon>Bacteria</taxon>
        <taxon>Bacillati</taxon>
        <taxon>Bacillota</taxon>
        <taxon>Clostridia</taxon>
        <taxon>Lachnospirales</taxon>
        <taxon>Lachnospiraceae</taxon>
        <taxon>Schaedlerella</taxon>
    </lineage>
</organism>
<dbReference type="SUPFAM" id="SSF81593">
    <property type="entry name" value="Nucleotidyltransferase substrate binding subunit/domain"/>
    <property type="match status" value="1"/>
</dbReference>
<comment type="caution">
    <text evidence="1">The sequence shown here is derived from an EMBL/GenBank/DDBJ whole genome shotgun (WGS) entry which is preliminary data.</text>
</comment>
<proteinExistence type="predicted"/>
<accession>A0A9X5C5L8</accession>